<dbReference type="AlphaFoldDB" id="A0A7X0MJL5"/>
<dbReference type="Proteomes" id="UP000521017">
    <property type="component" value="Unassembled WGS sequence"/>
</dbReference>
<name>A0A7X0MJL5_9SPHI</name>
<comment type="caution">
    <text evidence="1">The sequence shown here is derived from an EMBL/GenBank/DDBJ whole genome shotgun (WGS) entry which is preliminary data.</text>
</comment>
<evidence type="ECO:0008006" key="3">
    <source>
        <dbReference type="Google" id="ProtNLM"/>
    </source>
</evidence>
<proteinExistence type="predicted"/>
<dbReference type="EMBL" id="JACHCC010000010">
    <property type="protein sequence ID" value="MBB6501602.1"/>
    <property type="molecule type" value="Genomic_DNA"/>
</dbReference>
<accession>A0A7X0MJL5</accession>
<evidence type="ECO:0000313" key="1">
    <source>
        <dbReference type="EMBL" id="MBB6501602.1"/>
    </source>
</evidence>
<sequence length="271" mass="30739">MGLFDIFKKTETTKEDGTEKVSETESVAGSGKQKLPQEFLGDLEKTEMLAVLLAVPMEQRDVDWVDRFLTDLPMASLRCGTPQVIAGPDGFPYFQLFVPKPGEEYQSFVIERMMGDFILERGYGIVINPGEGQPDWVLSYGDILNYHLNGGFFTAEDSQFSISSTTEEEIVEEGEEIMVGQPAETVLPSETRKLLKDFFELNGIEGPKVLLMARKIGEELKQDLAFNITPERFESEVHYRNMMQTVTWYLPRHYSVIGLHDDNIENGFMPL</sequence>
<protein>
    <recommendedName>
        <fullName evidence="3">SseB protein N-terminal domain-containing protein</fullName>
    </recommendedName>
</protein>
<organism evidence="1 2">
    <name type="scientific">Pedobacter cryoconitis</name>
    <dbReference type="NCBI Taxonomy" id="188932"/>
    <lineage>
        <taxon>Bacteria</taxon>
        <taxon>Pseudomonadati</taxon>
        <taxon>Bacteroidota</taxon>
        <taxon>Sphingobacteriia</taxon>
        <taxon>Sphingobacteriales</taxon>
        <taxon>Sphingobacteriaceae</taxon>
        <taxon>Pedobacter</taxon>
    </lineage>
</organism>
<evidence type="ECO:0000313" key="2">
    <source>
        <dbReference type="Proteomes" id="UP000521017"/>
    </source>
</evidence>
<gene>
    <name evidence="1" type="ORF">HDF25_003777</name>
</gene>
<reference evidence="1 2" key="1">
    <citation type="submission" date="2020-08" db="EMBL/GenBank/DDBJ databases">
        <title>Genomic Encyclopedia of Type Strains, Phase IV (KMG-V): Genome sequencing to study the core and pangenomes of soil and plant-associated prokaryotes.</title>
        <authorList>
            <person name="Whitman W."/>
        </authorList>
    </citation>
    <scope>NUCLEOTIDE SEQUENCE [LARGE SCALE GENOMIC DNA]</scope>
    <source>
        <strain evidence="1 2">M2T3</strain>
    </source>
</reference>
<dbReference type="RefSeq" id="WP_184627502.1">
    <property type="nucleotide sequence ID" value="NZ_JACHCC010000010.1"/>
</dbReference>